<organism evidence="1 2">
    <name type="scientific">Melipona bicolor</name>
    <dbReference type="NCBI Taxonomy" id="60889"/>
    <lineage>
        <taxon>Eukaryota</taxon>
        <taxon>Metazoa</taxon>
        <taxon>Ecdysozoa</taxon>
        <taxon>Arthropoda</taxon>
        <taxon>Hexapoda</taxon>
        <taxon>Insecta</taxon>
        <taxon>Pterygota</taxon>
        <taxon>Neoptera</taxon>
        <taxon>Endopterygota</taxon>
        <taxon>Hymenoptera</taxon>
        <taxon>Apocrita</taxon>
        <taxon>Aculeata</taxon>
        <taxon>Apoidea</taxon>
        <taxon>Anthophila</taxon>
        <taxon>Apidae</taxon>
        <taxon>Melipona</taxon>
    </lineage>
</organism>
<evidence type="ECO:0000313" key="1">
    <source>
        <dbReference type="EMBL" id="KAK1133049.1"/>
    </source>
</evidence>
<sequence length="86" mass="9968">MGRIAQRLWCTDYGDFRVGVERFVTMESDSSIASSWSSWELMDDDLSRIYIYEKEYRDYVVYFSANGDSPPSSALKSFEYSSLESS</sequence>
<protein>
    <submittedName>
        <fullName evidence="1">Uncharacterized protein</fullName>
    </submittedName>
</protein>
<reference evidence="1" key="1">
    <citation type="submission" date="2021-10" db="EMBL/GenBank/DDBJ databases">
        <title>Melipona bicolor Genome sequencing and assembly.</title>
        <authorList>
            <person name="Araujo N.S."/>
            <person name="Arias M.C."/>
        </authorList>
    </citation>
    <scope>NUCLEOTIDE SEQUENCE</scope>
    <source>
        <strain evidence="1">USP_2M_L1-L4_2017</strain>
        <tissue evidence="1">Whole body</tissue>
    </source>
</reference>
<keyword evidence="2" id="KW-1185">Reference proteome</keyword>
<dbReference type="AlphaFoldDB" id="A0AA40KUB6"/>
<evidence type="ECO:0000313" key="2">
    <source>
        <dbReference type="Proteomes" id="UP001177670"/>
    </source>
</evidence>
<proteinExistence type="predicted"/>
<name>A0AA40KUB6_9HYME</name>
<comment type="caution">
    <text evidence="1">The sequence shown here is derived from an EMBL/GenBank/DDBJ whole genome shotgun (WGS) entry which is preliminary data.</text>
</comment>
<dbReference type="EMBL" id="JAHYIQ010000004">
    <property type="protein sequence ID" value="KAK1133049.1"/>
    <property type="molecule type" value="Genomic_DNA"/>
</dbReference>
<feature type="non-terminal residue" evidence="1">
    <location>
        <position position="86"/>
    </location>
</feature>
<gene>
    <name evidence="1" type="ORF">K0M31_014412</name>
</gene>
<accession>A0AA40KUB6</accession>
<dbReference type="Proteomes" id="UP001177670">
    <property type="component" value="Unassembled WGS sequence"/>
</dbReference>